<dbReference type="Pfam" id="PF07085">
    <property type="entry name" value="DRTGG"/>
    <property type="match status" value="1"/>
</dbReference>
<feature type="domain" description="DRTGG" evidence="1">
    <location>
        <begin position="5"/>
        <end position="100"/>
    </location>
</feature>
<sequence length="114" mass="12515">MKLREIVNLLDAKCILGRDQLDVEIHSACGSDLMSDVLSFAKEDVILLTGLNNAHVIRTADMAGIRFIIFVRGKEPTKEVLDLAKKSEIGILSTKLPLYEACGKLYLGGLGREN</sequence>
<evidence type="ECO:0000259" key="1">
    <source>
        <dbReference type="Pfam" id="PF07085"/>
    </source>
</evidence>
<dbReference type="EMBL" id="FUWV01000003">
    <property type="protein sequence ID" value="SJZ48101.1"/>
    <property type="molecule type" value="Genomic_DNA"/>
</dbReference>
<dbReference type="RefSeq" id="WP_087678184.1">
    <property type="nucleotide sequence ID" value="NZ_FUWV01000003.1"/>
</dbReference>
<protein>
    <submittedName>
        <fullName evidence="2">DRTGG domain-containing protein</fullName>
    </submittedName>
</protein>
<keyword evidence="3" id="KW-1185">Reference proteome</keyword>
<organism evidence="2 3">
    <name type="scientific">Garciella nitratireducens DSM 15102</name>
    <dbReference type="NCBI Taxonomy" id="1121911"/>
    <lineage>
        <taxon>Bacteria</taxon>
        <taxon>Bacillati</taxon>
        <taxon>Bacillota</taxon>
        <taxon>Clostridia</taxon>
        <taxon>Eubacteriales</taxon>
        <taxon>Eubacteriaceae</taxon>
        <taxon>Garciella</taxon>
    </lineage>
</organism>
<dbReference type="InterPro" id="IPR010766">
    <property type="entry name" value="DRTGG"/>
</dbReference>
<gene>
    <name evidence="2" type="ORF">SAMN02745973_00763</name>
</gene>
<evidence type="ECO:0000313" key="2">
    <source>
        <dbReference type="EMBL" id="SJZ48101.1"/>
    </source>
</evidence>
<reference evidence="2 3" key="1">
    <citation type="submission" date="2017-02" db="EMBL/GenBank/DDBJ databases">
        <authorList>
            <person name="Peterson S.W."/>
        </authorList>
    </citation>
    <scope>NUCLEOTIDE SEQUENCE [LARGE SCALE GENOMIC DNA]</scope>
    <source>
        <strain evidence="2 3">DSM 15102</strain>
    </source>
</reference>
<evidence type="ECO:0000313" key="3">
    <source>
        <dbReference type="Proteomes" id="UP000196365"/>
    </source>
</evidence>
<dbReference type="InterPro" id="IPR028979">
    <property type="entry name" value="Ser_kin/Pase_Hpr-like_N_sf"/>
</dbReference>
<dbReference type="AlphaFoldDB" id="A0A1T4L0H3"/>
<accession>A0A1T4L0H3</accession>
<dbReference type="Proteomes" id="UP000196365">
    <property type="component" value="Unassembled WGS sequence"/>
</dbReference>
<proteinExistence type="predicted"/>
<dbReference type="OrthoDB" id="9800390at2"/>
<name>A0A1T4L0H3_9FIRM</name>
<dbReference type="SUPFAM" id="SSF75138">
    <property type="entry name" value="HprK N-terminal domain-like"/>
    <property type="match status" value="1"/>
</dbReference>
<dbReference type="Gene3D" id="3.40.1390.20">
    <property type="entry name" value="HprK N-terminal domain-like"/>
    <property type="match status" value="1"/>
</dbReference>